<evidence type="ECO:0000313" key="1">
    <source>
        <dbReference type="EMBL" id="PCH42694.1"/>
    </source>
</evidence>
<accession>A0A2H3K105</accession>
<reference evidence="1 2" key="1">
    <citation type="journal article" date="2012" name="Science">
        <title>The Paleozoic origin of enzymatic lignin decomposition reconstructed from 31 fungal genomes.</title>
        <authorList>
            <person name="Floudas D."/>
            <person name="Binder M."/>
            <person name="Riley R."/>
            <person name="Barry K."/>
            <person name="Blanchette R.A."/>
            <person name="Henrissat B."/>
            <person name="Martinez A.T."/>
            <person name="Otillar R."/>
            <person name="Spatafora J.W."/>
            <person name="Yadav J.S."/>
            <person name="Aerts A."/>
            <person name="Benoit I."/>
            <person name="Boyd A."/>
            <person name="Carlson A."/>
            <person name="Copeland A."/>
            <person name="Coutinho P.M."/>
            <person name="de Vries R.P."/>
            <person name="Ferreira P."/>
            <person name="Findley K."/>
            <person name="Foster B."/>
            <person name="Gaskell J."/>
            <person name="Glotzer D."/>
            <person name="Gorecki P."/>
            <person name="Heitman J."/>
            <person name="Hesse C."/>
            <person name="Hori C."/>
            <person name="Igarashi K."/>
            <person name="Jurgens J.A."/>
            <person name="Kallen N."/>
            <person name="Kersten P."/>
            <person name="Kohler A."/>
            <person name="Kuees U."/>
            <person name="Kumar T.K.A."/>
            <person name="Kuo A."/>
            <person name="LaButti K."/>
            <person name="Larrondo L.F."/>
            <person name="Lindquist E."/>
            <person name="Ling A."/>
            <person name="Lombard V."/>
            <person name="Lucas S."/>
            <person name="Lundell T."/>
            <person name="Martin R."/>
            <person name="McLaughlin D.J."/>
            <person name="Morgenstern I."/>
            <person name="Morin E."/>
            <person name="Murat C."/>
            <person name="Nagy L.G."/>
            <person name="Nolan M."/>
            <person name="Ohm R.A."/>
            <person name="Patyshakuliyeva A."/>
            <person name="Rokas A."/>
            <person name="Ruiz-Duenas F.J."/>
            <person name="Sabat G."/>
            <person name="Salamov A."/>
            <person name="Samejima M."/>
            <person name="Schmutz J."/>
            <person name="Slot J.C."/>
            <person name="St John F."/>
            <person name="Stenlid J."/>
            <person name="Sun H."/>
            <person name="Sun S."/>
            <person name="Syed K."/>
            <person name="Tsang A."/>
            <person name="Wiebenga A."/>
            <person name="Young D."/>
            <person name="Pisabarro A."/>
            <person name="Eastwood D.C."/>
            <person name="Martin F."/>
            <person name="Cullen D."/>
            <person name="Grigoriev I.V."/>
            <person name="Hibbett D.S."/>
        </authorList>
    </citation>
    <scope>NUCLEOTIDE SEQUENCE [LARGE SCALE GENOMIC DNA]</scope>
    <source>
        <strain evidence="1 2">MD-104</strain>
    </source>
</reference>
<keyword evidence="2" id="KW-1185">Reference proteome</keyword>
<dbReference type="EMBL" id="KB468124">
    <property type="protein sequence ID" value="PCH42694.1"/>
    <property type="molecule type" value="Genomic_DNA"/>
</dbReference>
<organism evidence="1 2">
    <name type="scientific">Wolfiporia cocos (strain MD-104)</name>
    <name type="common">Brown rot fungus</name>
    <dbReference type="NCBI Taxonomy" id="742152"/>
    <lineage>
        <taxon>Eukaryota</taxon>
        <taxon>Fungi</taxon>
        <taxon>Dikarya</taxon>
        <taxon>Basidiomycota</taxon>
        <taxon>Agaricomycotina</taxon>
        <taxon>Agaricomycetes</taxon>
        <taxon>Polyporales</taxon>
        <taxon>Phaeolaceae</taxon>
        <taxon>Wolfiporia</taxon>
    </lineage>
</organism>
<name>A0A2H3K105_WOLCO</name>
<evidence type="ECO:0000313" key="2">
    <source>
        <dbReference type="Proteomes" id="UP000218811"/>
    </source>
</evidence>
<dbReference type="Proteomes" id="UP000218811">
    <property type="component" value="Unassembled WGS sequence"/>
</dbReference>
<proteinExistence type="predicted"/>
<dbReference type="AlphaFoldDB" id="A0A2H3K105"/>
<gene>
    <name evidence="1" type="ORF">WOLCODRAFT_152729</name>
</gene>
<protein>
    <submittedName>
        <fullName evidence="1">Uncharacterized protein</fullName>
    </submittedName>
</protein>
<sequence length="157" mass="16824">MATLEPRPGSRVRRLRTVSFEQFMCMVARRMLVPPRACGSQAASGRCEWQVRVAGATGPGISARGLWHRPTPRGAAGSRAPRAAATQRHCAADAAGGVVPFLNMHRATIWAVEGVRVRGRTRTRRIFGTIQHSVPATTISGSYRAVSYCTGAAGRGL</sequence>